<evidence type="ECO:0000256" key="1">
    <source>
        <dbReference type="SAM" id="MobiDB-lite"/>
    </source>
</evidence>
<keyword evidence="3" id="KW-1185">Reference proteome</keyword>
<proteinExistence type="predicted"/>
<dbReference type="Proteomes" id="UP001597118">
    <property type="component" value="Unassembled WGS sequence"/>
</dbReference>
<feature type="compositionally biased region" description="Polar residues" evidence="1">
    <location>
        <begin position="42"/>
        <end position="60"/>
    </location>
</feature>
<feature type="region of interest" description="Disordered" evidence="1">
    <location>
        <begin position="38"/>
        <end position="60"/>
    </location>
</feature>
<gene>
    <name evidence="2" type="ORF">ACFSAH_03905</name>
</gene>
<accession>A0ABW4I8E8</accession>
<comment type="caution">
    <text evidence="2">The sequence shown here is derived from an EMBL/GenBank/DDBJ whole genome shotgun (WGS) entry which is preliminary data.</text>
</comment>
<evidence type="ECO:0000313" key="3">
    <source>
        <dbReference type="Proteomes" id="UP001597118"/>
    </source>
</evidence>
<name>A0ABW4I8E8_9SPHI</name>
<organism evidence="2 3">
    <name type="scientific">Pseudopedobacter beijingensis</name>
    <dbReference type="NCBI Taxonomy" id="1207056"/>
    <lineage>
        <taxon>Bacteria</taxon>
        <taxon>Pseudomonadati</taxon>
        <taxon>Bacteroidota</taxon>
        <taxon>Sphingobacteriia</taxon>
        <taxon>Sphingobacteriales</taxon>
        <taxon>Sphingobacteriaceae</taxon>
        <taxon>Pseudopedobacter</taxon>
    </lineage>
</organism>
<sequence length="60" mass="6411">MLFINHHVSSLNNKKASTVNKTADKIPISTGAAVKSKLRNTCGESTNSNKTSTIKPLSLL</sequence>
<reference evidence="3" key="1">
    <citation type="journal article" date="2019" name="Int. J. Syst. Evol. Microbiol.">
        <title>The Global Catalogue of Microorganisms (GCM) 10K type strain sequencing project: providing services to taxonomists for standard genome sequencing and annotation.</title>
        <authorList>
            <consortium name="The Broad Institute Genomics Platform"/>
            <consortium name="The Broad Institute Genome Sequencing Center for Infectious Disease"/>
            <person name="Wu L."/>
            <person name="Ma J."/>
        </authorList>
    </citation>
    <scope>NUCLEOTIDE SEQUENCE [LARGE SCALE GENOMIC DNA]</scope>
    <source>
        <strain evidence="3">CCUG 53762</strain>
    </source>
</reference>
<protein>
    <submittedName>
        <fullName evidence="2">Uncharacterized protein</fullName>
    </submittedName>
</protein>
<dbReference type="EMBL" id="JBHUDG010000003">
    <property type="protein sequence ID" value="MFD1629005.1"/>
    <property type="molecule type" value="Genomic_DNA"/>
</dbReference>
<evidence type="ECO:0000313" key="2">
    <source>
        <dbReference type="EMBL" id="MFD1629005.1"/>
    </source>
</evidence>
<dbReference type="RefSeq" id="WP_379661386.1">
    <property type="nucleotide sequence ID" value="NZ_JBHUDG010000003.1"/>
</dbReference>